<comment type="caution">
    <text evidence="2">The sequence shown here is derived from an EMBL/GenBank/DDBJ whole genome shotgun (WGS) entry which is preliminary data.</text>
</comment>
<name>A0A8H8XD84_9GAMM</name>
<keyword evidence="3" id="KW-1185">Reference proteome</keyword>
<protein>
    <recommendedName>
        <fullName evidence="1">AAA+ ATPase domain-containing protein</fullName>
    </recommendedName>
</protein>
<reference evidence="2 3" key="1">
    <citation type="submission" date="2020-05" db="EMBL/GenBank/DDBJ databases">
        <authorList>
            <person name="Petersen J."/>
            <person name="Sayavedra L."/>
        </authorList>
    </citation>
    <scope>NUCLEOTIDE SEQUENCE [LARGE SCALE GENOMIC DNA]</scope>
    <source>
        <strain evidence="2">B thermophilus SOXS</strain>
    </source>
</reference>
<accession>A0A8H8XD84</accession>
<dbReference type="AlphaFoldDB" id="A0A8H8XD84"/>
<dbReference type="Gene3D" id="3.40.50.300">
    <property type="entry name" value="P-loop containing nucleotide triphosphate hydrolases"/>
    <property type="match status" value="2"/>
</dbReference>
<evidence type="ECO:0000313" key="3">
    <source>
        <dbReference type="Proteomes" id="UP000643672"/>
    </source>
</evidence>
<dbReference type="InterPro" id="IPR027417">
    <property type="entry name" value="P-loop_NTPase"/>
</dbReference>
<dbReference type="SUPFAM" id="SSF52540">
    <property type="entry name" value="P-loop containing nucleoside triphosphate hydrolases"/>
    <property type="match status" value="1"/>
</dbReference>
<dbReference type="SMART" id="SM00382">
    <property type="entry name" value="AAA"/>
    <property type="match status" value="1"/>
</dbReference>
<dbReference type="EMBL" id="CAESAQ020000076">
    <property type="protein sequence ID" value="CAB5501852.1"/>
    <property type="molecule type" value="Genomic_DNA"/>
</dbReference>
<dbReference type="GO" id="GO:0016887">
    <property type="term" value="F:ATP hydrolysis activity"/>
    <property type="evidence" value="ECO:0007669"/>
    <property type="project" value="InterPro"/>
</dbReference>
<dbReference type="Pfam" id="PF07728">
    <property type="entry name" value="AAA_5"/>
    <property type="match status" value="1"/>
</dbReference>
<dbReference type="Proteomes" id="UP000643672">
    <property type="component" value="Unassembled WGS sequence"/>
</dbReference>
<gene>
    <name evidence="2" type="ORF">THERMOS_1463</name>
</gene>
<proteinExistence type="predicted"/>
<dbReference type="PANTHER" id="PTHR37291">
    <property type="entry name" value="5-METHYLCYTOSINE-SPECIFIC RESTRICTION ENZYME B"/>
    <property type="match status" value="1"/>
</dbReference>
<dbReference type="InterPro" id="IPR011704">
    <property type="entry name" value="ATPase_dyneun-rel_AAA"/>
</dbReference>
<dbReference type="PANTHER" id="PTHR37291:SF1">
    <property type="entry name" value="TYPE IV METHYL-DIRECTED RESTRICTION ENZYME ECOKMCRB SUBUNIT"/>
    <property type="match status" value="1"/>
</dbReference>
<dbReference type="GO" id="GO:0005524">
    <property type="term" value="F:ATP binding"/>
    <property type="evidence" value="ECO:0007669"/>
    <property type="project" value="InterPro"/>
</dbReference>
<dbReference type="InterPro" id="IPR052934">
    <property type="entry name" value="Methyl-DNA_Rec/Restrict_Enz"/>
</dbReference>
<dbReference type="RefSeq" id="WP_237732619.1">
    <property type="nucleotide sequence ID" value="NZ_CAESAQ020000076.1"/>
</dbReference>
<sequence>MKKDNTENDIFAWVEWFSELATIIDTQNQTILAEKINQIIENKEPIIERKAYDPFSFFYLWAQKNRAKQRVNFFNKTHEVFNMTKPLLNFNGDNCWLFPMPPFARDALYCKSKEKYNPEQPEKKYNPELLWRFFHKIMTIKNIDELESKATDDEFTNEFQAVLKLLNVGVSKLTQTLFLINPNIFFPIDEVLRSIANELLDNPIAIDGVKPIVNKLEDSDANAKKNIKQLQKNIRQNGFAEYLKIMQKIRALFPDKKLYEINYHLWRSEKDMEQEFKQWLRMQTTQKGSLFSEAQVKNLCKDLRKTIPSWDNVSDGNLFGIVDTKVINKLYVRCSSGGDLKQLCKDTGNNSPSNALKRYEEFLSKKSSNQGKKKMSNELKEEIKLLKYKKQIILQGSPGTGKTRLAKEIAYCLITGDTLSDNDNERQEQLNILMQSNQKSINKTNAIFETYLKKLLVISTISGRSSFTITEIMPEYIGIKLRSGSLRRIVKNKILDKLNNKKKEKKWKLNGGVSSYEVGIAKHIFDAQSKVNLSPNSKGTEMTILKNLITNLEENKTATPENMPLNLEQYKLIQFHPAYTYEDFVRGIVAETDDNGNISYEVKNKILVEMAENAISDSDSSFVLIIDEINRANLSSVLGELIYALEYRGKAVESMYEYEGSREITLPENLYIIGTMNTADRSVGHIDYAIRRRFAFVDVNTDESVILGRANKLLFEKVKALFDNLSDEFDKNDVMIGHSYFLKKDLALALEYEIKPILQEYRKDGVLTCRQKDIEDLEC</sequence>
<dbReference type="InterPro" id="IPR003593">
    <property type="entry name" value="AAA+_ATPase"/>
</dbReference>
<organism evidence="2 3">
    <name type="scientific">Bathymodiolus thermophilus thioautotrophic gill symbiont</name>
    <dbReference type="NCBI Taxonomy" id="2360"/>
    <lineage>
        <taxon>Bacteria</taxon>
        <taxon>Pseudomonadati</taxon>
        <taxon>Pseudomonadota</taxon>
        <taxon>Gammaproteobacteria</taxon>
        <taxon>sulfur-oxidizing symbionts</taxon>
    </lineage>
</organism>
<evidence type="ECO:0000313" key="2">
    <source>
        <dbReference type="EMBL" id="CAB5501852.1"/>
    </source>
</evidence>
<feature type="domain" description="AAA+ ATPase" evidence="1">
    <location>
        <begin position="388"/>
        <end position="700"/>
    </location>
</feature>
<evidence type="ECO:0000259" key="1">
    <source>
        <dbReference type="SMART" id="SM00382"/>
    </source>
</evidence>